<keyword evidence="2" id="KW-0472">Membrane</keyword>
<dbReference type="GeneID" id="70296019"/>
<dbReference type="OrthoDB" id="409543at2759"/>
<keyword evidence="4" id="KW-1185">Reference proteome</keyword>
<dbReference type="RefSeq" id="XP_046117155.1">
    <property type="nucleotide sequence ID" value="XM_046265116.1"/>
</dbReference>
<dbReference type="InterPro" id="IPR007577">
    <property type="entry name" value="GlycoTrfase_DXD_sugar-bd_CS"/>
</dbReference>
<comment type="similarity">
    <text evidence="1">Belongs to the glycosyltransferase 32 family.</text>
</comment>
<gene>
    <name evidence="3" type="ORF">F5Z01DRAFT_675146</name>
</gene>
<accession>A0A9P8CPZ6</accession>
<dbReference type="PANTHER" id="PTHR46830">
    <property type="entry name" value="TRANSFERASE, PUTATIVE-RELATED"/>
    <property type="match status" value="1"/>
</dbReference>
<dbReference type="Gene3D" id="3.90.550.20">
    <property type="match status" value="1"/>
</dbReference>
<evidence type="ECO:0008006" key="5">
    <source>
        <dbReference type="Google" id="ProtNLM"/>
    </source>
</evidence>
<reference evidence="3" key="1">
    <citation type="journal article" date="2021" name="IMA Fungus">
        <title>Genomic characterization of three marine fungi, including Emericellopsis atlantica sp. nov. with signatures of a generalist lifestyle and marine biomass degradation.</title>
        <authorList>
            <person name="Hagestad O.C."/>
            <person name="Hou L."/>
            <person name="Andersen J.H."/>
            <person name="Hansen E.H."/>
            <person name="Altermark B."/>
            <person name="Li C."/>
            <person name="Kuhnert E."/>
            <person name="Cox R.J."/>
            <person name="Crous P.W."/>
            <person name="Spatafora J.W."/>
            <person name="Lail K."/>
            <person name="Amirebrahimi M."/>
            <person name="Lipzen A."/>
            <person name="Pangilinan J."/>
            <person name="Andreopoulos W."/>
            <person name="Hayes R.D."/>
            <person name="Ng V."/>
            <person name="Grigoriev I.V."/>
            <person name="Jackson S.A."/>
            <person name="Sutton T.D.S."/>
            <person name="Dobson A.D.W."/>
            <person name="Rama T."/>
        </authorList>
    </citation>
    <scope>NUCLEOTIDE SEQUENCE</scope>
    <source>
        <strain evidence="3">TS7</strain>
    </source>
</reference>
<dbReference type="AlphaFoldDB" id="A0A9P8CPZ6"/>
<evidence type="ECO:0000256" key="1">
    <source>
        <dbReference type="ARBA" id="ARBA00009003"/>
    </source>
</evidence>
<dbReference type="SUPFAM" id="SSF53448">
    <property type="entry name" value="Nucleotide-diphospho-sugar transferases"/>
    <property type="match status" value="1"/>
</dbReference>
<dbReference type="EMBL" id="MU251258">
    <property type="protein sequence ID" value="KAG9253231.1"/>
    <property type="molecule type" value="Genomic_DNA"/>
</dbReference>
<evidence type="ECO:0000313" key="4">
    <source>
        <dbReference type="Proteomes" id="UP000887229"/>
    </source>
</evidence>
<proteinExistence type="inferred from homology"/>
<evidence type="ECO:0000256" key="2">
    <source>
        <dbReference type="SAM" id="Phobius"/>
    </source>
</evidence>
<comment type="caution">
    <text evidence="3">The sequence shown here is derived from an EMBL/GenBank/DDBJ whole genome shotgun (WGS) entry which is preliminary data.</text>
</comment>
<feature type="transmembrane region" description="Helical" evidence="2">
    <location>
        <begin position="12"/>
        <end position="28"/>
    </location>
</feature>
<evidence type="ECO:0000313" key="3">
    <source>
        <dbReference type="EMBL" id="KAG9253231.1"/>
    </source>
</evidence>
<dbReference type="InterPro" id="IPR029044">
    <property type="entry name" value="Nucleotide-diphossugar_trans"/>
</dbReference>
<keyword evidence="2" id="KW-0812">Transmembrane</keyword>
<protein>
    <recommendedName>
        <fullName evidence="5">Glycosyl transferase</fullName>
    </recommendedName>
</protein>
<name>A0A9P8CPZ6_9HYPO</name>
<organism evidence="3 4">
    <name type="scientific">Emericellopsis atlantica</name>
    <dbReference type="NCBI Taxonomy" id="2614577"/>
    <lineage>
        <taxon>Eukaryota</taxon>
        <taxon>Fungi</taxon>
        <taxon>Dikarya</taxon>
        <taxon>Ascomycota</taxon>
        <taxon>Pezizomycotina</taxon>
        <taxon>Sordariomycetes</taxon>
        <taxon>Hypocreomycetidae</taxon>
        <taxon>Hypocreales</taxon>
        <taxon>Bionectriaceae</taxon>
        <taxon>Emericellopsis</taxon>
    </lineage>
</organism>
<dbReference type="Proteomes" id="UP000887229">
    <property type="component" value="Unassembled WGS sequence"/>
</dbReference>
<dbReference type="PANTHER" id="PTHR46830:SF2">
    <property type="entry name" value="ALPHA-1,4-N-ACETYLGLUCOSAMINYLTRANSFERASE"/>
    <property type="match status" value="1"/>
</dbReference>
<keyword evidence="2" id="KW-1133">Transmembrane helix</keyword>
<sequence length="373" mass="41927">MGRNISLHVKSVAAASLLTILLIILYVYNDSVGVQVWSYAGAGGTEAHQDQGHTTDDIPNIVHFVYILANESKGFNFEFSHFLSMYAVSLYWEPDTIFLHTNVDPDGTAVARARDGFGGKWNKLIFTYFNLDIRKVEVPSYANNGVKIQGLEHKSDFVRVKAVQEHGGIYIDWDVHALRDVKSLRQSGFNAVAGRQAHGQINSGTFMSKKGAKMIDMWTDGMHEAYNGGWTTHSNEVITRVGELLVQEPGEMLILERDAFAPGSWESKDTDNLFQSHAEPAGFTEHELAAMRSLRLAESETPGDVPEWAWNWSHTYLLHAFSPDRWHQKVHGYDHISPAYVLRRDSNFGRAVYPAVLHMYREGLIGVNDPYDG</sequence>
<dbReference type="Pfam" id="PF04488">
    <property type="entry name" value="Gly_transf_sug"/>
    <property type="match status" value="1"/>
</dbReference>
<dbReference type="GO" id="GO:1901135">
    <property type="term" value="P:carbohydrate derivative metabolic process"/>
    <property type="evidence" value="ECO:0007669"/>
    <property type="project" value="UniProtKB-ARBA"/>
</dbReference>